<dbReference type="EMBL" id="BAAAES010000004">
    <property type="protein sequence ID" value="GAA0661380.1"/>
    <property type="molecule type" value="Genomic_DNA"/>
</dbReference>
<evidence type="ECO:0000313" key="3">
    <source>
        <dbReference type="Proteomes" id="UP001500238"/>
    </source>
</evidence>
<evidence type="ECO:0000313" key="2">
    <source>
        <dbReference type="EMBL" id="GAA0661380.1"/>
    </source>
</evidence>
<dbReference type="InterPro" id="IPR041407">
    <property type="entry name" value="MazG_C"/>
</dbReference>
<proteinExistence type="predicted"/>
<protein>
    <submittedName>
        <fullName evidence="2">Nucleoside triphosphate pyrophosphohydrolase family protein</fullName>
    </submittedName>
</protein>
<dbReference type="Gene3D" id="1.10.287.1080">
    <property type="entry name" value="MazG-like"/>
    <property type="match status" value="1"/>
</dbReference>
<accession>A0ABN1HP93</accession>
<evidence type="ECO:0000259" key="1">
    <source>
        <dbReference type="Pfam" id="PF18722"/>
    </source>
</evidence>
<keyword evidence="3" id="KW-1185">Reference proteome</keyword>
<reference evidence="2 3" key="1">
    <citation type="journal article" date="2019" name="Int. J. Syst. Evol. Microbiol.">
        <title>The Global Catalogue of Microorganisms (GCM) 10K type strain sequencing project: providing services to taxonomists for standard genome sequencing and annotation.</title>
        <authorList>
            <consortium name="The Broad Institute Genomics Platform"/>
            <consortium name="The Broad Institute Genome Sequencing Center for Infectious Disease"/>
            <person name="Wu L."/>
            <person name="Ma J."/>
        </authorList>
    </citation>
    <scope>NUCLEOTIDE SEQUENCE [LARGE SCALE GENOMIC DNA]</scope>
    <source>
        <strain evidence="2 3">JCM 14603</strain>
    </source>
</reference>
<dbReference type="Proteomes" id="UP001500238">
    <property type="component" value="Unassembled WGS sequence"/>
</dbReference>
<name>A0ABN1HP93_9SPHN</name>
<gene>
    <name evidence="2" type="ORF">GCM10009102_07710</name>
</gene>
<organism evidence="2 3">
    <name type="scientific">Sphingomonas insulae</name>
    <dbReference type="NCBI Taxonomy" id="424800"/>
    <lineage>
        <taxon>Bacteria</taxon>
        <taxon>Pseudomonadati</taxon>
        <taxon>Pseudomonadota</taxon>
        <taxon>Alphaproteobacteria</taxon>
        <taxon>Sphingomonadales</taxon>
        <taxon>Sphingomonadaceae</taxon>
        <taxon>Sphingomonas</taxon>
    </lineage>
</organism>
<comment type="caution">
    <text evidence="2">The sequence shown here is derived from an EMBL/GenBank/DDBJ whole genome shotgun (WGS) entry which is preliminary data.</text>
</comment>
<dbReference type="SUPFAM" id="SSF101386">
    <property type="entry name" value="all-alpha NTP pyrophosphatases"/>
    <property type="match status" value="1"/>
</dbReference>
<sequence>MALDLLASGHPLGLDMYQRFAVSADRSGFVGERRLRFLLLGLFGEVGSLLSELKKKQRDQNSYLAYERSSLEETGDVLWYLANVANALGLTLSELAAVASDLQVKPQLATFPTKFQDLQGQHALLLDSPASGDYVERTLLLVAARAGRLVRRATEITQSTAADMKDDVARLFAALVDAASDAHVNLEAAAKANIEKVDGRWPAVREHTPLFDEAFDDDERLPRRLVVDFREKKVLGTKFVFQSVKGINLGDRLTDNSVDGDDYRFHDVFHLAFAAVLGWSPVLRALLKLKRKSDRSIDENEDGARAIITEEGISNWVFSHGLRHQAFADVKSLDFDLLRTIRHMVKGYEVQVCPMWMWEEAIMQGFNAFRFLQRHRSGSVVADLRTRTLIVAGENT</sequence>
<feature type="domain" description="MazG C-terminal" evidence="1">
    <location>
        <begin position="207"/>
        <end position="391"/>
    </location>
</feature>
<dbReference type="Pfam" id="PF18722">
    <property type="entry name" value="MazG_C"/>
    <property type="match status" value="1"/>
</dbReference>